<feature type="region of interest" description="Disordered" evidence="1">
    <location>
        <begin position="1"/>
        <end position="24"/>
    </location>
</feature>
<dbReference type="Pfam" id="PF20169">
    <property type="entry name" value="DUF6537"/>
    <property type="match status" value="1"/>
</dbReference>
<feature type="domain" description="DUF6537" evidence="2">
    <location>
        <begin position="53"/>
        <end position="248"/>
    </location>
</feature>
<evidence type="ECO:0000313" key="4">
    <source>
        <dbReference type="Proteomes" id="UP001227101"/>
    </source>
</evidence>
<name>A0ABY8XEL8_9PSEU</name>
<reference evidence="3 4" key="1">
    <citation type="submission" date="2023-06" db="EMBL/GenBank/DDBJ databases">
        <authorList>
            <person name="Oyuntsetseg B."/>
            <person name="Kim S.B."/>
        </authorList>
    </citation>
    <scope>NUCLEOTIDE SEQUENCE [LARGE SCALE GENOMIC DNA]</scope>
    <source>
        <strain evidence="3 4">2-2</strain>
    </source>
</reference>
<organism evidence="3 4">
    <name type="scientific">Amycolatopsis nalaikhensis</name>
    <dbReference type="NCBI Taxonomy" id="715472"/>
    <lineage>
        <taxon>Bacteria</taxon>
        <taxon>Bacillati</taxon>
        <taxon>Actinomycetota</taxon>
        <taxon>Actinomycetes</taxon>
        <taxon>Pseudonocardiales</taxon>
        <taxon>Pseudonocardiaceae</taxon>
        <taxon>Amycolatopsis</taxon>
    </lineage>
</organism>
<dbReference type="Proteomes" id="UP001227101">
    <property type="component" value="Chromosome"/>
</dbReference>
<sequence>MSDPGRVRDLISPPARDADAERRHNRELLRENDRAAYDSLNERVRGLSEEDRRLLAVRIAELIAYQDVDYARRYVDIVLDVAERERAKLGERTGLVITREVIRNLYKLMAYKDEYEVARLHLRASREQKAASVFAGTTKVKYNLHPPMLRAMGMKNKISVSERWLNPAFTALTRLRRLRGTWFDPFGRDRVRKEERRLIGWYTDLVRSAMDELKLQNKAAVLDIARLPDGIRGYEDVKLRSAAEATAHAEVLRGRLANTLSLPLLTNTEN</sequence>
<gene>
    <name evidence="3" type="ORF">QP939_35025</name>
</gene>
<evidence type="ECO:0000259" key="2">
    <source>
        <dbReference type="Pfam" id="PF20169"/>
    </source>
</evidence>
<dbReference type="RefSeq" id="WP_285450606.1">
    <property type="nucleotide sequence ID" value="NZ_CP127173.1"/>
</dbReference>
<dbReference type="InterPro" id="IPR046667">
    <property type="entry name" value="DUF6537"/>
</dbReference>
<evidence type="ECO:0000256" key="1">
    <source>
        <dbReference type="SAM" id="MobiDB-lite"/>
    </source>
</evidence>
<keyword evidence="4" id="KW-1185">Reference proteome</keyword>
<accession>A0ABY8XEL8</accession>
<evidence type="ECO:0000313" key="3">
    <source>
        <dbReference type="EMBL" id="WIV54056.1"/>
    </source>
</evidence>
<proteinExistence type="predicted"/>
<protein>
    <recommendedName>
        <fullName evidence="2">DUF6537 domain-containing protein</fullName>
    </recommendedName>
</protein>
<dbReference type="EMBL" id="CP127173">
    <property type="protein sequence ID" value="WIV54056.1"/>
    <property type="molecule type" value="Genomic_DNA"/>
</dbReference>